<gene>
    <name evidence="1" type="ORF">CLOSTASPAR_01853</name>
</gene>
<reference evidence="1 2" key="1">
    <citation type="submission" date="2009-02" db="EMBL/GenBank/DDBJ databases">
        <title>Draft genome sequence of Clostridium asparagiforme (DSM 15981).</title>
        <authorList>
            <person name="Sudarsanam P."/>
            <person name="Ley R."/>
            <person name="Guruge J."/>
            <person name="Turnbaugh P.J."/>
            <person name="Mahowald M."/>
            <person name="Liep D."/>
            <person name="Gordon J."/>
        </authorList>
    </citation>
    <scope>NUCLEOTIDE SEQUENCE [LARGE SCALE GENOMIC DNA]</scope>
    <source>
        <strain evidence="1 2">DSM 15981</strain>
    </source>
</reference>
<name>C0CXX8_9FIRM</name>
<dbReference type="EMBL" id="ACCJ01000099">
    <property type="protein sequence ID" value="EEG56026.1"/>
    <property type="molecule type" value="Genomic_DNA"/>
</dbReference>
<organism evidence="1 2">
    <name type="scientific">[Clostridium] asparagiforme DSM 15981</name>
    <dbReference type="NCBI Taxonomy" id="518636"/>
    <lineage>
        <taxon>Bacteria</taxon>
        <taxon>Bacillati</taxon>
        <taxon>Bacillota</taxon>
        <taxon>Clostridia</taxon>
        <taxon>Lachnospirales</taxon>
        <taxon>Lachnospiraceae</taxon>
        <taxon>Enterocloster</taxon>
    </lineage>
</organism>
<comment type="caution">
    <text evidence="1">The sequence shown here is derived from an EMBL/GenBank/DDBJ whole genome shotgun (WGS) entry which is preliminary data.</text>
</comment>
<dbReference type="HOGENOM" id="CLU_3151077_0_0_9"/>
<dbReference type="Proteomes" id="UP000004756">
    <property type="component" value="Unassembled WGS sequence"/>
</dbReference>
<sequence>MERLRKIKKNVIVHQVAYCGGMTYNEKSVTACNCSVGLRTCSADRTKI</sequence>
<accession>C0CXX8</accession>
<protein>
    <submittedName>
        <fullName evidence="1">Uncharacterized protein</fullName>
    </submittedName>
</protein>
<evidence type="ECO:0000313" key="1">
    <source>
        <dbReference type="EMBL" id="EEG56026.1"/>
    </source>
</evidence>
<evidence type="ECO:0000313" key="2">
    <source>
        <dbReference type="Proteomes" id="UP000004756"/>
    </source>
</evidence>
<proteinExistence type="predicted"/>
<dbReference type="AlphaFoldDB" id="C0CXX8"/>
<keyword evidence="2" id="KW-1185">Reference proteome</keyword>